<accession>A0A1H8UEL6</accession>
<feature type="region of interest" description="Disordered" evidence="1">
    <location>
        <begin position="28"/>
        <end position="52"/>
    </location>
</feature>
<dbReference type="Proteomes" id="UP000199657">
    <property type="component" value="Unassembled WGS sequence"/>
</dbReference>
<evidence type="ECO:0000313" key="2">
    <source>
        <dbReference type="EMBL" id="SEP01068.1"/>
    </source>
</evidence>
<evidence type="ECO:0000256" key="1">
    <source>
        <dbReference type="SAM" id="MobiDB-lite"/>
    </source>
</evidence>
<sequence length="99" mass="10463">MHGTQPQPQPLELELQLSADDWLLENGADTRQPAYRGGGGGDALAAADDRSGSGFRVGPVVPALCEDDLPGTSTVVDAYSRAMECEDDQIGLSVSIRNY</sequence>
<keyword evidence="3" id="KW-1185">Reference proteome</keyword>
<proteinExistence type="predicted"/>
<gene>
    <name evidence="2" type="ORF">SAMN04488052_106107</name>
</gene>
<organism evidence="2 3">
    <name type="scientific">Aquisalimonas asiatica</name>
    <dbReference type="NCBI Taxonomy" id="406100"/>
    <lineage>
        <taxon>Bacteria</taxon>
        <taxon>Pseudomonadati</taxon>
        <taxon>Pseudomonadota</taxon>
        <taxon>Gammaproteobacteria</taxon>
        <taxon>Chromatiales</taxon>
        <taxon>Ectothiorhodospiraceae</taxon>
        <taxon>Aquisalimonas</taxon>
    </lineage>
</organism>
<dbReference type="EMBL" id="FOEG01000006">
    <property type="protein sequence ID" value="SEP01068.1"/>
    <property type="molecule type" value="Genomic_DNA"/>
</dbReference>
<dbReference type="RefSeq" id="WP_091644834.1">
    <property type="nucleotide sequence ID" value="NZ_FOEG01000006.1"/>
</dbReference>
<dbReference type="STRING" id="406100.SAMN04488052_106107"/>
<protein>
    <submittedName>
        <fullName evidence="2">Uncharacterized protein</fullName>
    </submittedName>
</protein>
<dbReference type="AlphaFoldDB" id="A0A1H8UEL6"/>
<name>A0A1H8UEL6_9GAMM</name>
<reference evidence="2 3" key="1">
    <citation type="submission" date="2016-10" db="EMBL/GenBank/DDBJ databases">
        <authorList>
            <person name="de Groot N.N."/>
        </authorList>
    </citation>
    <scope>NUCLEOTIDE SEQUENCE [LARGE SCALE GENOMIC DNA]</scope>
    <source>
        <strain evidence="2 3">CGMCC 1.6291</strain>
    </source>
</reference>
<evidence type="ECO:0000313" key="3">
    <source>
        <dbReference type="Proteomes" id="UP000199657"/>
    </source>
</evidence>